<dbReference type="PROSITE" id="PS51257">
    <property type="entry name" value="PROKAR_LIPOPROTEIN"/>
    <property type="match status" value="1"/>
</dbReference>
<keyword evidence="4" id="KW-1185">Reference proteome</keyword>
<gene>
    <name evidence="3" type="ORF">B0J13DRAFT_662733</name>
</gene>
<proteinExistence type="predicted"/>
<dbReference type="OrthoDB" id="124329at2759"/>
<dbReference type="PANTHER" id="PTHR30006:SF2">
    <property type="entry name" value="ABC TRANSPORTER SUBSTRATE-BINDING PROTEIN"/>
    <property type="match status" value="1"/>
</dbReference>
<evidence type="ECO:0000313" key="4">
    <source>
        <dbReference type="Proteomes" id="UP000717696"/>
    </source>
</evidence>
<evidence type="ECO:0000313" key="3">
    <source>
        <dbReference type="EMBL" id="KAH7148974.1"/>
    </source>
</evidence>
<protein>
    <submittedName>
        <fullName evidence="3">Fe3+ ABC transporter periplasmic protein</fullName>
    </submittedName>
</protein>
<sequence>MLKRGFFVSLAAGLGFACEAQSTAPETRSLAEIYEAAQKESGTLMVYFGGSSQSAAVPLIDAFQKLFPDIPINITVKLSKYADSLIDRSYVLEKPYVDVAFLQTVHDFSRWDKEQKLLHYKPLNFDDINPAIRDVDGAFFPIAFNQFGPFYYDSTEVPAERVPTSYKDVLDSYWKGKLVLTYPNDDDGVLYLFKLIIQRYGFEWLDSLLKQDVQWVRGATAATGTIIRDHNSGNGSRVLTFSGLGGFTPATSFLKVQQPKFPDEFMTWAQRAAIFNWTPRPESSRLLASFLLSDEWQVPIAENGAPSVRRSLASKYGRDVFQANNTQPSDYITFMNDREEVEWWRFQLETSIGLAVGPNPA</sequence>
<dbReference type="SUPFAM" id="SSF53850">
    <property type="entry name" value="Periplasmic binding protein-like II"/>
    <property type="match status" value="1"/>
</dbReference>
<evidence type="ECO:0000256" key="1">
    <source>
        <dbReference type="ARBA" id="ARBA00022729"/>
    </source>
</evidence>
<reference evidence="3" key="1">
    <citation type="journal article" date="2021" name="Nat. Commun.">
        <title>Genetic determinants of endophytism in the Arabidopsis root mycobiome.</title>
        <authorList>
            <person name="Mesny F."/>
            <person name="Miyauchi S."/>
            <person name="Thiergart T."/>
            <person name="Pickel B."/>
            <person name="Atanasova L."/>
            <person name="Karlsson M."/>
            <person name="Huettel B."/>
            <person name="Barry K.W."/>
            <person name="Haridas S."/>
            <person name="Chen C."/>
            <person name="Bauer D."/>
            <person name="Andreopoulos W."/>
            <person name="Pangilinan J."/>
            <person name="LaButti K."/>
            <person name="Riley R."/>
            <person name="Lipzen A."/>
            <person name="Clum A."/>
            <person name="Drula E."/>
            <person name="Henrissat B."/>
            <person name="Kohler A."/>
            <person name="Grigoriev I.V."/>
            <person name="Martin F.M."/>
            <person name="Hacquard S."/>
        </authorList>
    </citation>
    <scope>NUCLEOTIDE SEQUENCE</scope>
    <source>
        <strain evidence="3">MPI-CAGE-AT-0021</strain>
    </source>
</reference>
<name>A0A9P9EZT4_9HYPO</name>
<dbReference type="AlphaFoldDB" id="A0A9P9EZT4"/>
<comment type="caution">
    <text evidence="3">The sequence shown here is derived from an EMBL/GenBank/DDBJ whole genome shotgun (WGS) entry which is preliminary data.</text>
</comment>
<dbReference type="Gene3D" id="3.40.190.10">
    <property type="entry name" value="Periplasmic binding protein-like II"/>
    <property type="match status" value="2"/>
</dbReference>
<organism evidence="3 4">
    <name type="scientific">Dactylonectria estremocensis</name>
    <dbReference type="NCBI Taxonomy" id="1079267"/>
    <lineage>
        <taxon>Eukaryota</taxon>
        <taxon>Fungi</taxon>
        <taxon>Dikarya</taxon>
        <taxon>Ascomycota</taxon>
        <taxon>Pezizomycotina</taxon>
        <taxon>Sordariomycetes</taxon>
        <taxon>Hypocreomycetidae</taxon>
        <taxon>Hypocreales</taxon>
        <taxon>Nectriaceae</taxon>
        <taxon>Dactylonectria</taxon>
    </lineage>
</organism>
<dbReference type="EMBL" id="JAGMUU010000007">
    <property type="protein sequence ID" value="KAH7148974.1"/>
    <property type="molecule type" value="Genomic_DNA"/>
</dbReference>
<dbReference type="Proteomes" id="UP000717696">
    <property type="component" value="Unassembled WGS sequence"/>
</dbReference>
<dbReference type="PANTHER" id="PTHR30006">
    <property type="entry name" value="THIAMINE-BINDING PERIPLASMIC PROTEIN-RELATED"/>
    <property type="match status" value="1"/>
</dbReference>
<accession>A0A9P9EZT4</accession>
<feature type="signal peptide" evidence="2">
    <location>
        <begin position="1"/>
        <end position="17"/>
    </location>
</feature>
<feature type="chain" id="PRO_5040274444" evidence="2">
    <location>
        <begin position="18"/>
        <end position="361"/>
    </location>
</feature>
<keyword evidence="1 2" id="KW-0732">Signal</keyword>
<evidence type="ECO:0000256" key="2">
    <source>
        <dbReference type="SAM" id="SignalP"/>
    </source>
</evidence>